<evidence type="ECO:0000256" key="4">
    <source>
        <dbReference type="ARBA" id="ARBA00023274"/>
    </source>
</evidence>
<dbReference type="AlphaFoldDB" id="R9AHD2"/>
<gene>
    <name evidence="7" type="ORF">J056_003828</name>
</gene>
<feature type="compositionally biased region" description="Basic and acidic residues" evidence="5">
    <location>
        <begin position="405"/>
        <end position="453"/>
    </location>
</feature>
<dbReference type="PANTHER" id="PTHR30546:SF23">
    <property type="entry name" value="FLAVOPROTEIN-LIKE PROTEIN YCP4-RELATED"/>
    <property type="match status" value="1"/>
</dbReference>
<dbReference type="PROSITE" id="PS50902">
    <property type="entry name" value="FLAVODOXIN_LIKE"/>
    <property type="match status" value="1"/>
</dbReference>
<dbReference type="Pfam" id="PF00410">
    <property type="entry name" value="Ribosomal_S8"/>
    <property type="match status" value="1"/>
</dbReference>
<dbReference type="Proteomes" id="UP000014064">
    <property type="component" value="Unassembled WGS sequence"/>
</dbReference>
<dbReference type="InterPro" id="IPR010089">
    <property type="entry name" value="Flavoprotein_WrbA-like"/>
</dbReference>
<proteinExistence type="inferred from homology"/>
<dbReference type="PANTHER" id="PTHR30546">
    <property type="entry name" value="FLAVODOXIN-RELATED PROTEIN WRBA-RELATED"/>
    <property type="match status" value="1"/>
</dbReference>
<sequence length="466" mass="51008">MLPHNTCSIIQNASRAAIPKVPLQYTTQNFHLSRLLLDQGMITNVTLGSPASNNPSTFLGTDEQHRRIWLELKYRSNRPVLHSMSVISKPSKRVWMEKAEVKRWVNGARIKGVSGLKLGEIGYLKTHGHGWLEARDAARRNLSGEAMTRALTFRFFINTANSNMVKVAQVEYSTYGHIYTLGDSINKGLIESGVQVDRFRIPETLSIDALNKMGAPKDLRSDIPLLEDVNKLAEYDGLIFGFPTRYGGRPAQVSTLVDRTGGLWAKGALSKKTCSFYISTATVHGGQEITHTNNISFAAHHGMIYVPTGYIAPNLFQLDVNGGSAWGASTIAGGDGSRLPSAEEHEVARIHGKHFGSVTNQFGIGAEKLAARKAGDPAAAAGTEGAVKSAEKREEGVTNEQNKSANEEPKQEASKEKQDKAASDEKQDKPVEDSKQENPAQDNKEAQTKEKTGTFKKLKNRISKIL</sequence>
<dbReference type="GO" id="GO:0010181">
    <property type="term" value="F:FMN binding"/>
    <property type="evidence" value="ECO:0007669"/>
    <property type="project" value="InterPro"/>
</dbReference>
<comment type="similarity">
    <text evidence="2">Belongs to the WrbA family.</text>
</comment>
<evidence type="ECO:0000313" key="8">
    <source>
        <dbReference type="Proteomes" id="UP000014064"/>
    </source>
</evidence>
<dbReference type="InterPro" id="IPR000630">
    <property type="entry name" value="Ribosomal_uS8"/>
</dbReference>
<dbReference type="STRING" id="1299270.R9AHD2"/>
<evidence type="ECO:0000256" key="5">
    <source>
        <dbReference type="SAM" id="MobiDB-lite"/>
    </source>
</evidence>
<dbReference type="Pfam" id="PF03358">
    <property type="entry name" value="FMN_red"/>
    <property type="match status" value="1"/>
</dbReference>
<evidence type="ECO:0000259" key="6">
    <source>
        <dbReference type="PROSITE" id="PS50902"/>
    </source>
</evidence>
<protein>
    <submittedName>
        <fullName evidence="7">Flavoprotein-like protein YCP4</fullName>
    </submittedName>
</protein>
<dbReference type="GO" id="GO:0016020">
    <property type="term" value="C:membrane"/>
    <property type="evidence" value="ECO:0007669"/>
    <property type="project" value="TreeGrafter"/>
</dbReference>
<name>R9AHD2_WALI9</name>
<feature type="region of interest" description="Disordered" evidence="5">
    <location>
        <begin position="375"/>
        <end position="466"/>
    </location>
</feature>
<dbReference type="EMBL" id="KE007229">
    <property type="protein sequence ID" value="EOR01592.1"/>
    <property type="molecule type" value="Genomic_DNA"/>
</dbReference>
<dbReference type="GO" id="GO:0005840">
    <property type="term" value="C:ribosome"/>
    <property type="evidence" value="ECO:0007669"/>
    <property type="project" value="UniProtKB-KW"/>
</dbReference>
<evidence type="ECO:0000256" key="1">
    <source>
        <dbReference type="ARBA" id="ARBA00006471"/>
    </source>
</evidence>
<dbReference type="SUPFAM" id="SSF56047">
    <property type="entry name" value="Ribosomal protein S8"/>
    <property type="match status" value="1"/>
</dbReference>
<evidence type="ECO:0000256" key="2">
    <source>
        <dbReference type="ARBA" id="ARBA00006961"/>
    </source>
</evidence>
<dbReference type="GeneID" id="20376780"/>
<dbReference type="NCBIfam" id="TIGR01755">
    <property type="entry name" value="flav_wrbA"/>
    <property type="match status" value="1"/>
</dbReference>
<dbReference type="GO" id="GO:0003735">
    <property type="term" value="F:structural constituent of ribosome"/>
    <property type="evidence" value="ECO:0007669"/>
    <property type="project" value="InterPro"/>
</dbReference>
<organism evidence="7 8">
    <name type="scientific">Wallemia ichthyophaga (strain EXF-994 / CBS 113033)</name>
    <dbReference type="NCBI Taxonomy" id="1299270"/>
    <lineage>
        <taxon>Eukaryota</taxon>
        <taxon>Fungi</taxon>
        <taxon>Dikarya</taxon>
        <taxon>Basidiomycota</taxon>
        <taxon>Wallemiomycotina</taxon>
        <taxon>Wallemiomycetes</taxon>
        <taxon>Wallemiales</taxon>
        <taxon>Wallemiaceae</taxon>
        <taxon>Wallemia</taxon>
    </lineage>
</organism>
<dbReference type="Gene3D" id="3.40.50.360">
    <property type="match status" value="1"/>
</dbReference>
<dbReference type="GO" id="GO:1990904">
    <property type="term" value="C:ribonucleoprotein complex"/>
    <property type="evidence" value="ECO:0007669"/>
    <property type="project" value="UniProtKB-KW"/>
</dbReference>
<dbReference type="OrthoDB" id="504689at2759"/>
<keyword evidence="8" id="KW-1185">Reference proteome</keyword>
<evidence type="ECO:0000313" key="7">
    <source>
        <dbReference type="EMBL" id="EOR01592.1"/>
    </source>
</evidence>
<dbReference type="HOGENOM" id="CLU_586902_0_0_1"/>
<dbReference type="InterPro" id="IPR008254">
    <property type="entry name" value="Flavodoxin/NO_synth"/>
</dbReference>
<reference evidence="8" key="1">
    <citation type="journal article" date="2013" name="BMC Genomics">
        <title>Genome and transcriptome sequencing of the halophilic fungus Wallemia ichthyophaga: haloadaptations present and absent.</title>
        <authorList>
            <person name="Zajc J."/>
            <person name="Liu Y."/>
            <person name="Dai W."/>
            <person name="Yang Z."/>
            <person name="Hu J."/>
            <person name="Gostincar C."/>
            <person name="Gunde-Cimerman N."/>
        </authorList>
    </citation>
    <scope>NUCLEOTIDE SEQUENCE [LARGE SCALE GENOMIC DNA]</scope>
    <source>
        <strain evidence="8">EXF-994 / CBS 113033</strain>
    </source>
</reference>
<dbReference type="NCBIfam" id="NF002999">
    <property type="entry name" value="PRK03767.1"/>
    <property type="match status" value="1"/>
</dbReference>
<dbReference type="FunFam" id="3.40.50.360:FF:000001">
    <property type="entry name" value="NAD(P)H dehydrogenase (Quinone) FQR1-like"/>
    <property type="match status" value="1"/>
</dbReference>
<feature type="compositionally biased region" description="Basic residues" evidence="5">
    <location>
        <begin position="454"/>
        <end position="466"/>
    </location>
</feature>
<accession>R9AHD2</accession>
<evidence type="ECO:0000256" key="3">
    <source>
        <dbReference type="ARBA" id="ARBA00022980"/>
    </source>
</evidence>
<keyword evidence="4" id="KW-0687">Ribonucleoprotein</keyword>
<dbReference type="InterPro" id="IPR029039">
    <property type="entry name" value="Flavoprotein-like_sf"/>
</dbReference>
<dbReference type="KEGG" id="wic:J056_003828"/>
<dbReference type="RefSeq" id="XP_009267312.1">
    <property type="nucleotide sequence ID" value="XM_009269037.1"/>
</dbReference>
<dbReference type="eggNOG" id="KOG3135">
    <property type="taxonomic scope" value="Eukaryota"/>
</dbReference>
<dbReference type="GO" id="GO:0003955">
    <property type="term" value="F:NAD(P)H dehydrogenase (quinone) activity"/>
    <property type="evidence" value="ECO:0007669"/>
    <property type="project" value="InterPro"/>
</dbReference>
<feature type="domain" description="Flavodoxin-like" evidence="6">
    <location>
        <begin position="167"/>
        <end position="355"/>
    </location>
</feature>
<dbReference type="Gene3D" id="3.30.1370.30">
    <property type="match status" value="1"/>
</dbReference>
<keyword evidence="3" id="KW-0689">Ribosomal protein</keyword>
<dbReference type="Gene3D" id="3.30.1490.10">
    <property type="match status" value="1"/>
</dbReference>
<feature type="compositionally biased region" description="Low complexity" evidence="5">
    <location>
        <begin position="376"/>
        <end position="388"/>
    </location>
</feature>
<dbReference type="InterPro" id="IPR005025">
    <property type="entry name" value="FMN_Rdtase-like_dom"/>
</dbReference>
<dbReference type="SUPFAM" id="SSF52218">
    <property type="entry name" value="Flavoproteins"/>
    <property type="match status" value="1"/>
</dbReference>
<comment type="similarity">
    <text evidence="1">Belongs to the universal ribosomal protein uS8 family.</text>
</comment>
<dbReference type="InterPro" id="IPR035987">
    <property type="entry name" value="Ribosomal_uS8_sf"/>
</dbReference>
<dbReference type="GO" id="GO:0006412">
    <property type="term" value="P:translation"/>
    <property type="evidence" value="ECO:0007669"/>
    <property type="project" value="InterPro"/>
</dbReference>